<dbReference type="InterPro" id="IPR011611">
    <property type="entry name" value="PfkB_dom"/>
</dbReference>
<dbReference type="SUPFAM" id="SSF53613">
    <property type="entry name" value="Ribokinase-like"/>
    <property type="match status" value="1"/>
</dbReference>
<dbReference type="PANTHER" id="PTHR10584">
    <property type="entry name" value="SUGAR KINASE"/>
    <property type="match status" value="1"/>
</dbReference>
<dbReference type="Pfam" id="PF00294">
    <property type="entry name" value="PfkB"/>
    <property type="match status" value="1"/>
</dbReference>
<sequence>MRVAVVGDAALDVLVRQHGPVVAGGDTRARTRLASGGAGANTARWLRLAGVEPVLLARVGDDAAGRLVSAELARAGVACAFAVDPDAPTCTVVVLVGDGGQRSMLADRGAGERLRPADVTGPALRTAAHVHVSGYVLLDPASRPAGLAALAAAREAGLTSSVDPQAAALLTDPAGFLADVTGVDLLLPNADELRALTGSAEPASARALLDAAGAVAVTAGPRGAAWVSADGLVTVPAEPATCVDSTGAGDAFDAGLLAAWLHGESTVDCLRAGVRLATRAMSVLGAQPE</sequence>
<dbReference type="AlphaFoldDB" id="A0A2V4B2B2"/>
<dbReference type="EMBL" id="MASW01000002">
    <property type="protein sequence ID" value="PXY28132.1"/>
    <property type="molecule type" value="Genomic_DNA"/>
</dbReference>
<evidence type="ECO:0000259" key="3">
    <source>
        <dbReference type="Pfam" id="PF00294"/>
    </source>
</evidence>
<keyword evidence="2 4" id="KW-0418">Kinase</keyword>
<evidence type="ECO:0000313" key="4">
    <source>
        <dbReference type="EMBL" id="PXY28132.1"/>
    </source>
</evidence>
<dbReference type="RefSeq" id="WP_112282141.1">
    <property type="nucleotide sequence ID" value="NZ_MASW01000002.1"/>
</dbReference>
<organism evidence="4 5">
    <name type="scientific">Prauserella muralis</name>
    <dbReference type="NCBI Taxonomy" id="588067"/>
    <lineage>
        <taxon>Bacteria</taxon>
        <taxon>Bacillati</taxon>
        <taxon>Actinomycetota</taxon>
        <taxon>Actinomycetes</taxon>
        <taxon>Pseudonocardiales</taxon>
        <taxon>Pseudonocardiaceae</taxon>
        <taxon>Prauserella</taxon>
    </lineage>
</organism>
<dbReference type="InterPro" id="IPR029056">
    <property type="entry name" value="Ribokinase-like"/>
</dbReference>
<keyword evidence="1" id="KW-0808">Transferase</keyword>
<proteinExistence type="predicted"/>
<accession>A0A2V4B2B2</accession>
<dbReference type="PROSITE" id="PS00584">
    <property type="entry name" value="PFKB_KINASES_2"/>
    <property type="match status" value="1"/>
</dbReference>
<evidence type="ECO:0000256" key="1">
    <source>
        <dbReference type="ARBA" id="ARBA00022679"/>
    </source>
</evidence>
<comment type="caution">
    <text evidence="4">The sequence shown here is derived from an EMBL/GenBank/DDBJ whole genome shotgun (WGS) entry which is preliminary data.</text>
</comment>
<dbReference type="OrthoDB" id="9808601at2"/>
<feature type="domain" description="Carbohydrate kinase PfkB" evidence="3">
    <location>
        <begin position="3"/>
        <end position="287"/>
    </location>
</feature>
<dbReference type="Gene3D" id="3.40.1190.20">
    <property type="match status" value="1"/>
</dbReference>
<reference evidence="4 5" key="1">
    <citation type="submission" date="2016-07" db="EMBL/GenBank/DDBJ databases">
        <title>Draft genome sequence of Prauserella muralis DSM 45305, isolated from a mould-covered wall in an indoor environment.</title>
        <authorList>
            <person name="Ruckert C."/>
            <person name="Albersmeier A."/>
            <person name="Jiang C.-L."/>
            <person name="Jiang Y."/>
            <person name="Kalinowski J."/>
            <person name="Schneider O."/>
            <person name="Winkler A."/>
            <person name="Zotchev S.B."/>
        </authorList>
    </citation>
    <scope>NUCLEOTIDE SEQUENCE [LARGE SCALE GENOMIC DNA]</scope>
    <source>
        <strain evidence="4 5">DSM 45305</strain>
    </source>
</reference>
<evidence type="ECO:0000313" key="5">
    <source>
        <dbReference type="Proteomes" id="UP000249915"/>
    </source>
</evidence>
<keyword evidence="5" id="KW-1185">Reference proteome</keyword>
<dbReference type="GO" id="GO:0016301">
    <property type="term" value="F:kinase activity"/>
    <property type="evidence" value="ECO:0007669"/>
    <property type="project" value="UniProtKB-KW"/>
</dbReference>
<protein>
    <submittedName>
        <fullName evidence="4">Ribokinase</fullName>
    </submittedName>
</protein>
<gene>
    <name evidence="4" type="ORF">BAY60_17510</name>
</gene>
<dbReference type="PANTHER" id="PTHR10584:SF167">
    <property type="entry name" value="PFKB DOMAIN PROTEIN"/>
    <property type="match status" value="1"/>
</dbReference>
<name>A0A2V4B2B2_9PSEU</name>
<evidence type="ECO:0000256" key="2">
    <source>
        <dbReference type="ARBA" id="ARBA00022777"/>
    </source>
</evidence>
<dbReference type="InterPro" id="IPR002173">
    <property type="entry name" value="Carboh/pur_kinase_PfkB_CS"/>
</dbReference>
<dbReference type="Proteomes" id="UP000249915">
    <property type="component" value="Unassembled WGS sequence"/>
</dbReference>